<evidence type="ECO:0000313" key="10">
    <source>
        <dbReference type="EMBL" id="QDV09954.1"/>
    </source>
</evidence>
<comment type="catalytic activity">
    <reaction evidence="1">
        <text>ATP + protein L-histidine = ADP + protein N-phospho-L-histidine.</text>
        <dbReference type="EC" id="2.7.13.3"/>
    </reaction>
</comment>
<feature type="modified residue" description="Phosphohistidine" evidence="6">
    <location>
        <position position="399"/>
    </location>
</feature>
<dbReference type="SMART" id="SM00073">
    <property type="entry name" value="HPT"/>
    <property type="match status" value="1"/>
</dbReference>
<dbReference type="PROSITE" id="PS50894">
    <property type="entry name" value="HPT"/>
    <property type="match status" value="1"/>
</dbReference>
<feature type="transmembrane region" description="Helical" evidence="7">
    <location>
        <begin position="51"/>
        <end position="69"/>
    </location>
</feature>
<feature type="domain" description="Histidine kinase" evidence="8">
    <location>
        <begin position="542"/>
        <end position="674"/>
    </location>
</feature>
<dbReference type="Proteomes" id="UP000320390">
    <property type="component" value="Chromosome"/>
</dbReference>
<keyword evidence="7" id="KW-0472">Membrane</keyword>
<reference evidence="10 11" key="1">
    <citation type="submission" date="2019-02" db="EMBL/GenBank/DDBJ databases">
        <title>Deep-cultivation of Planctomycetes and their phenomic and genomic characterization uncovers novel biology.</title>
        <authorList>
            <person name="Wiegand S."/>
            <person name="Jogler M."/>
            <person name="Boedeker C."/>
            <person name="Pinto D."/>
            <person name="Vollmers J."/>
            <person name="Rivas-Marin E."/>
            <person name="Kohn T."/>
            <person name="Peeters S.H."/>
            <person name="Heuer A."/>
            <person name="Rast P."/>
            <person name="Oberbeckmann S."/>
            <person name="Bunk B."/>
            <person name="Jeske O."/>
            <person name="Meyerdierks A."/>
            <person name="Storesund J.E."/>
            <person name="Kallscheuer N."/>
            <person name="Luecker S."/>
            <person name="Lage O.M."/>
            <person name="Pohl T."/>
            <person name="Merkel B.J."/>
            <person name="Hornburger P."/>
            <person name="Mueller R.-W."/>
            <person name="Bruemmer F."/>
            <person name="Labrenz M."/>
            <person name="Spormann A.M."/>
            <person name="Op den Camp H."/>
            <person name="Overmann J."/>
            <person name="Amann R."/>
            <person name="Jetten M.S.M."/>
            <person name="Mascher T."/>
            <person name="Medema M.H."/>
            <person name="Devos D.P."/>
            <person name="Kaster A.-K."/>
            <person name="Ovreas L."/>
            <person name="Rohde M."/>
            <person name="Galperin M.Y."/>
            <person name="Jogler C."/>
        </authorList>
    </citation>
    <scope>NUCLEOTIDE SEQUENCE [LARGE SCALE GENOMIC DNA]</scope>
    <source>
        <strain evidence="10 11">Poly30</strain>
    </source>
</reference>
<dbReference type="RefSeq" id="WP_145205269.1">
    <property type="nucleotide sequence ID" value="NZ_CP036434.1"/>
</dbReference>
<feature type="domain" description="HPt" evidence="9">
    <location>
        <begin position="360"/>
        <end position="457"/>
    </location>
</feature>
<proteinExistence type="predicted"/>
<evidence type="ECO:0000256" key="3">
    <source>
        <dbReference type="ARBA" id="ARBA00022553"/>
    </source>
</evidence>
<keyword evidence="7" id="KW-0812">Transmembrane</keyword>
<dbReference type="SUPFAM" id="SSF55874">
    <property type="entry name" value="ATPase domain of HSP90 chaperone/DNA topoisomerase II/histidine kinase"/>
    <property type="match status" value="1"/>
</dbReference>
<feature type="transmembrane region" description="Helical" evidence="7">
    <location>
        <begin position="75"/>
        <end position="95"/>
    </location>
</feature>
<keyword evidence="11" id="KW-1185">Reference proteome</keyword>
<keyword evidence="7" id="KW-1133">Transmembrane helix</keyword>
<dbReference type="InterPro" id="IPR004358">
    <property type="entry name" value="Sig_transdc_His_kin-like_C"/>
</dbReference>
<keyword evidence="3 6" id="KW-0597">Phosphoprotein</keyword>
<dbReference type="AlphaFoldDB" id="A0A518F0V6"/>
<keyword evidence="5" id="KW-0418">Kinase</keyword>
<evidence type="ECO:0000259" key="8">
    <source>
        <dbReference type="PROSITE" id="PS50109"/>
    </source>
</evidence>
<dbReference type="Pfam" id="PF02518">
    <property type="entry name" value="HATPase_c"/>
    <property type="match status" value="1"/>
</dbReference>
<dbReference type="Gene3D" id="3.30.565.10">
    <property type="entry name" value="Histidine kinase-like ATPase, C-terminal domain"/>
    <property type="match status" value="1"/>
</dbReference>
<sequence>MSSTPQHPDSPPIHPTGGEPTSLWTRFLSAAVLPKTVSAFEASYLARMNKIALWFFIAHLPVFMLVAWANDTGVVSVALMTLAVLAVPVLGCRAIESERRKSYVFAFTSMCMGGVLVHAGQGPVQIEMHFYFFSILAILALFANPMTVIVGAGTVAVHHLALWYLAPASIFNYDAPLWVVLVHAAFVVLEAFAAGFIARNFFDNVIGLEKKVEERTAQLRERNREMQVVLDSIEQGIVTVDASCQLLPEHSSSIETFFGEFVPGETFADYLSRSCVTTAEWFSMNWEALADGFLPMELAIDQLPKHARIGESSYDFEYRTKLDDSGELEAVLIVVSDKTNEVAREHAEALQREVLTMLERAMKDERGFAAFYKESTALLAKVEGASHESATSEEKRALHTMKGNAAAFGLGSISKACHELENAWGRSTLLEAETAFEALKNRWLELGETAERLLGDADEDTIRVPASQLETLLELAVDGGSEKLAAELAELLLEPTSPALERLESQALQIAERLERSPLKTHVESHGVRVQRASFQPLWSALVHVIRNAIDHGIEAPEERLDADKDAAGKISIRTQVVDGSLIVTVEDDGRGIDWERVRTKACEVGLPNETCDDLVNALFATEFTTRDSVSELSGRGVGLAAVANAIENLKGSISVTSLPGEGTRMQFVIPLETHSTQLVADSAQSRQTS</sequence>
<dbReference type="InterPro" id="IPR051315">
    <property type="entry name" value="Bact_Chemotaxis_CheA"/>
</dbReference>
<keyword evidence="4 10" id="KW-0808">Transferase</keyword>
<dbReference type="InterPro" id="IPR036641">
    <property type="entry name" value="HPT_dom_sf"/>
</dbReference>
<dbReference type="InterPro" id="IPR003594">
    <property type="entry name" value="HATPase_dom"/>
</dbReference>
<evidence type="ECO:0000259" key="9">
    <source>
        <dbReference type="PROSITE" id="PS50894"/>
    </source>
</evidence>
<dbReference type="PANTHER" id="PTHR43395">
    <property type="entry name" value="SENSOR HISTIDINE KINASE CHEA"/>
    <property type="match status" value="1"/>
</dbReference>
<evidence type="ECO:0000256" key="5">
    <source>
        <dbReference type="ARBA" id="ARBA00022777"/>
    </source>
</evidence>
<evidence type="ECO:0000256" key="2">
    <source>
        <dbReference type="ARBA" id="ARBA00012438"/>
    </source>
</evidence>
<dbReference type="InterPro" id="IPR036890">
    <property type="entry name" value="HATPase_C_sf"/>
</dbReference>
<dbReference type="PRINTS" id="PR00344">
    <property type="entry name" value="BCTRLSENSOR"/>
</dbReference>
<accession>A0A518F0V6</accession>
<feature type="transmembrane region" description="Helical" evidence="7">
    <location>
        <begin position="102"/>
        <end position="120"/>
    </location>
</feature>
<dbReference type="Gene3D" id="1.20.120.160">
    <property type="entry name" value="HPT domain"/>
    <property type="match status" value="1"/>
</dbReference>
<dbReference type="EC" id="2.7.13.3" evidence="2"/>
<evidence type="ECO:0000256" key="1">
    <source>
        <dbReference type="ARBA" id="ARBA00000085"/>
    </source>
</evidence>
<name>A0A518F0V6_9BACT</name>
<evidence type="ECO:0000256" key="6">
    <source>
        <dbReference type="PROSITE-ProRule" id="PRU00110"/>
    </source>
</evidence>
<dbReference type="FunFam" id="3.30.565.10:FF:000016">
    <property type="entry name" value="Chemotaxis protein CheA, putative"/>
    <property type="match status" value="1"/>
</dbReference>
<dbReference type="SUPFAM" id="SSF47226">
    <property type="entry name" value="Histidine-containing phosphotransfer domain, HPT domain"/>
    <property type="match status" value="1"/>
</dbReference>
<evidence type="ECO:0000256" key="4">
    <source>
        <dbReference type="ARBA" id="ARBA00022679"/>
    </source>
</evidence>
<feature type="transmembrane region" description="Helical" evidence="7">
    <location>
        <begin position="177"/>
        <end position="198"/>
    </location>
</feature>
<dbReference type="OrthoDB" id="9798098at2"/>
<dbReference type="InterPro" id="IPR008207">
    <property type="entry name" value="Sig_transdc_His_kin_Hpt_dom"/>
</dbReference>
<evidence type="ECO:0000256" key="7">
    <source>
        <dbReference type="SAM" id="Phobius"/>
    </source>
</evidence>
<dbReference type="InterPro" id="IPR005467">
    <property type="entry name" value="His_kinase_dom"/>
</dbReference>
<organism evidence="10 11">
    <name type="scientific">Saltatorellus ferox</name>
    <dbReference type="NCBI Taxonomy" id="2528018"/>
    <lineage>
        <taxon>Bacteria</taxon>
        <taxon>Pseudomonadati</taxon>
        <taxon>Planctomycetota</taxon>
        <taxon>Planctomycetia</taxon>
        <taxon>Planctomycetia incertae sedis</taxon>
        <taxon>Saltatorellus</taxon>
    </lineage>
</organism>
<dbReference type="PANTHER" id="PTHR43395:SF10">
    <property type="entry name" value="CHEMOTAXIS PROTEIN CHEA"/>
    <property type="match status" value="1"/>
</dbReference>
<dbReference type="Pfam" id="PF01627">
    <property type="entry name" value="Hpt"/>
    <property type="match status" value="1"/>
</dbReference>
<dbReference type="PROSITE" id="PS50109">
    <property type="entry name" value="HIS_KIN"/>
    <property type="match status" value="1"/>
</dbReference>
<feature type="transmembrane region" description="Helical" evidence="7">
    <location>
        <begin position="132"/>
        <end position="165"/>
    </location>
</feature>
<dbReference type="GO" id="GO:0000155">
    <property type="term" value="F:phosphorelay sensor kinase activity"/>
    <property type="evidence" value="ECO:0007669"/>
    <property type="project" value="UniProtKB-ARBA"/>
</dbReference>
<dbReference type="EMBL" id="CP036434">
    <property type="protein sequence ID" value="QDV09954.1"/>
    <property type="molecule type" value="Genomic_DNA"/>
</dbReference>
<dbReference type="CDD" id="cd00088">
    <property type="entry name" value="HPT"/>
    <property type="match status" value="1"/>
</dbReference>
<protein>
    <recommendedName>
        <fullName evidence="2">histidine kinase</fullName>
        <ecNumber evidence="2">2.7.13.3</ecNumber>
    </recommendedName>
</protein>
<evidence type="ECO:0000313" key="11">
    <source>
        <dbReference type="Proteomes" id="UP000320390"/>
    </source>
</evidence>
<dbReference type="SMART" id="SM00387">
    <property type="entry name" value="HATPase_c"/>
    <property type="match status" value="1"/>
</dbReference>
<gene>
    <name evidence="10" type="primary">frzE</name>
    <name evidence="10" type="ORF">Poly30_55150</name>
</gene>